<organism evidence="2 3">
    <name type="scientific">Phlebiopsis gigantea (strain 11061_1 CR5-6)</name>
    <name type="common">White-rot fungus</name>
    <name type="synonym">Peniophora gigantea</name>
    <dbReference type="NCBI Taxonomy" id="745531"/>
    <lineage>
        <taxon>Eukaryota</taxon>
        <taxon>Fungi</taxon>
        <taxon>Dikarya</taxon>
        <taxon>Basidiomycota</taxon>
        <taxon>Agaricomycotina</taxon>
        <taxon>Agaricomycetes</taxon>
        <taxon>Polyporales</taxon>
        <taxon>Phanerochaetaceae</taxon>
        <taxon>Phlebiopsis</taxon>
    </lineage>
</organism>
<proteinExistence type="predicted"/>
<evidence type="ECO:0000313" key="2">
    <source>
        <dbReference type="EMBL" id="KIP11169.1"/>
    </source>
</evidence>
<feature type="region of interest" description="Disordered" evidence="1">
    <location>
        <begin position="1"/>
        <end position="26"/>
    </location>
</feature>
<dbReference type="Proteomes" id="UP000053257">
    <property type="component" value="Unassembled WGS sequence"/>
</dbReference>
<feature type="compositionally biased region" description="Basic and acidic residues" evidence="1">
    <location>
        <begin position="307"/>
        <end position="322"/>
    </location>
</feature>
<accession>A0A0C3P0A1</accession>
<evidence type="ECO:0000256" key="1">
    <source>
        <dbReference type="SAM" id="MobiDB-lite"/>
    </source>
</evidence>
<feature type="compositionally biased region" description="Low complexity" evidence="1">
    <location>
        <begin position="111"/>
        <end position="121"/>
    </location>
</feature>
<sequence>MAGANYMGGRRNAAKARVRDTDGRLQRSHFSKQRFPVLAKGLARNLVPPDRTSAHHEAILVATIPFAHARKAPEMMYGQEHAEAMAKSPAYTRQFTPRRHTDRQKPRVAPSSASSRSSRSSNILHELDMSEHLPDFAGLSQTSSLKRKYSTDSSKVAICEDAAYSEFDPNLGTSPARSSFFMESGSAHRSREVSTDEPSAVSDRSPMCSFIPCLSCLFAHFYISATSGSDFEAMSFEDDDVLPYNLNVDSGYIENTCAHIDDTLDDVCLQGADARGEGFDTGLDEALRRPTWNRMDFVTNSAAIPHDSVEDSSPDKSSEHVSGHSNLEPSTTRLPLEIPPYCGSYSPGFLSASGSSSSLPKPVRMTYRRGTPSAPQFLSDVGSSSRYRRSTDICMQESLLDIVKGKLFEDADPWTILQHRLGVDSSACSGLQPARFTLELCAAAIDRRGVGYCGHQHLDQKVRAHTARSPLHISLPITHATTSEGTPDRLHTCRSSPVTNIILDPSVSTARLETAFSQHEQSEYHAPPPSPTHPLTAEHASCAPIAAGQHNHHQPQMLRTAATLRKLSPPVGITPSSLNILATPGSVSDALAIASPSPDTRFDDVADPGENAVGVVRTSAELKGVELIAGPSLFADEEAEEE</sequence>
<feature type="compositionally biased region" description="Polar residues" evidence="1">
    <location>
        <begin position="323"/>
        <end position="333"/>
    </location>
</feature>
<feature type="region of interest" description="Disordered" evidence="1">
    <location>
        <begin position="304"/>
        <end position="334"/>
    </location>
</feature>
<name>A0A0C3P0A1_PHLG1</name>
<reference evidence="2 3" key="1">
    <citation type="journal article" date="2014" name="PLoS Genet.">
        <title>Analysis of the Phlebiopsis gigantea genome, transcriptome and secretome provides insight into its pioneer colonization strategies of wood.</title>
        <authorList>
            <person name="Hori C."/>
            <person name="Ishida T."/>
            <person name="Igarashi K."/>
            <person name="Samejima M."/>
            <person name="Suzuki H."/>
            <person name="Master E."/>
            <person name="Ferreira P."/>
            <person name="Ruiz-Duenas F.J."/>
            <person name="Held B."/>
            <person name="Canessa P."/>
            <person name="Larrondo L.F."/>
            <person name="Schmoll M."/>
            <person name="Druzhinina I.S."/>
            <person name="Kubicek C.P."/>
            <person name="Gaskell J.A."/>
            <person name="Kersten P."/>
            <person name="St John F."/>
            <person name="Glasner J."/>
            <person name="Sabat G."/>
            <person name="Splinter BonDurant S."/>
            <person name="Syed K."/>
            <person name="Yadav J."/>
            <person name="Mgbeahuruike A.C."/>
            <person name="Kovalchuk A."/>
            <person name="Asiegbu F.O."/>
            <person name="Lackner G."/>
            <person name="Hoffmeister D."/>
            <person name="Rencoret J."/>
            <person name="Gutierrez A."/>
            <person name="Sun H."/>
            <person name="Lindquist E."/>
            <person name="Barry K."/>
            <person name="Riley R."/>
            <person name="Grigoriev I.V."/>
            <person name="Henrissat B."/>
            <person name="Kues U."/>
            <person name="Berka R.M."/>
            <person name="Martinez A.T."/>
            <person name="Covert S.F."/>
            <person name="Blanchette R.A."/>
            <person name="Cullen D."/>
        </authorList>
    </citation>
    <scope>NUCLEOTIDE SEQUENCE [LARGE SCALE GENOMIC DNA]</scope>
    <source>
        <strain evidence="2 3">11061_1 CR5-6</strain>
    </source>
</reference>
<feature type="region of interest" description="Disordered" evidence="1">
    <location>
        <begin position="87"/>
        <end position="121"/>
    </location>
</feature>
<protein>
    <submittedName>
        <fullName evidence="2">Uncharacterized protein</fullName>
    </submittedName>
</protein>
<feature type="region of interest" description="Disordered" evidence="1">
    <location>
        <begin position="517"/>
        <end position="537"/>
    </location>
</feature>
<dbReference type="OrthoDB" id="3260134at2759"/>
<dbReference type="EMBL" id="KN840448">
    <property type="protein sequence ID" value="KIP11169.1"/>
    <property type="molecule type" value="Genomic_DNA"/>
</dbReference>
<keyword evidence="3" id="KW-1185">Reference proteome</keyword>
<gene>
    <name evidence="2" type="ORF">PHLGIDRAFT_157855</name>
</gene>
<evidence type="ECO:0000313" key="3">
    <source>
        <dbReference type="Proteomes" id="UP000053257"/>
    </source>
</evidence>
<dbReference type="AlphaFoldDB" id="A0A0C3P0A1"/>
<dbReference type="HOGENOM" id="CLU_426470_0_0_1"/>